<proteinExistence type="predicted"/>
<evidence type="ECO:0000313" key="1">
    <source>
        <dbReference type="EMBL" id="MBW90709.1"/>
    </source>
</evidence>
<organism evidence="1">
    <name type="scientific">Rhizophora mucronata</name>
    <name type="common">Asiatic mangrove</name>
    <dbReference type="NCBI Taxonomy" id="61149"/>
    <lineage>
        <taxon>Eukaryota</taxon>
        <taxon>Viridiplantae</taxon>
        <taxon>Streptophyta</taxon>
        <taxon>Embryophyta</taxon>
        <taxon>Tracheophyta</taxon>
        <taxon>Spermatophyta</taxon>
        <taxon>Magnoliopsida</taxon>
        <taxon>eudicotyledons</taxon>
        <taxon>Gunneridae</taxon>
        <taxon>Pentapetalae</taxon>
        <taxon>rosids</taxon>
        <taxon>fabids</taxon>
        <taxon>Malpighiales</taxon>
        <taxon>Rhizophoraceae</taxon>
        <taxon>Rhizophora</taxon>
    </lineage>
</organism>
<dbReference type="EMBL" id="GGEC01010226">
    <property type="protein sequence ID" value="MBW90709.1"/>
    <property type="molecule type" value="Transcribed_RNA"/>
</dbReference>
<name>A0A2P2JB62_RHIMU</name>
<sequence>MIEKGSLYLRIKPLCTLRWDLNCCESSLTSTLSPSRYSTCLCLSLTDGRLHSASNTTPVIY</sequence>
<dbReference type="AlphaFoldDB" id="A0A2P2JB62"/>
<accession>A0A2P2JB62</accession>
<protein>
    <submittedName>
        <fullName evidence="1">Uncharacterized protein</fullName>
    </submittedName>
</protein>
<reference evidence="1" key="1">
    <citation type="submission" date="2018-02" db="EMBL/GenBank/DDBJ databases">
        <title>Rhizophora mucronata_Transcriptome.</title>
        <authorList>
            <person name="Meera S.P."/>
            <person name="Sreeshan A."/>
            <person name="Augustine A."/>
        </authorList>
    </citation>
    <scope>NUCLEOTIDE SEQUENCE</scope>
    <source>
        <tissue evidence="1">Leaf</tissue>
    </source>
</reference>